<dbReference type="InterPro" id="IPR001650">
    <property type="entry name" value="Helicase_C-like"/>
</dbReference>
<sequence>MPRKKTLVSLHHLPGILLASQAECERWIEAGLIPVAERRTFQRRGRRVEEPMFDPEAIAQLAADIPAWRMQGGEGPVERSPHVRSKDGGGSSHQPLDDAAHRRRQSMLAPVRRKTGLYIAEDIRRVESGRGKPERVFAGYRTVFSWPMQVLPDATPIDIAIEFAFTEPLEVAAVVLAPARVERAELASASDALEDRLTELRDATLAACEQELASWRDEFETYLDAFDDAEERRAIVGGIRAALEKLDRIHASDKGGPLGAGRKLRQKLDEYRAKAAARRLRHLREAQIREASGYERYAAIFPVARSLDRRFLFLAGPTNSGKTHEALKLAGEAKTAEMLSPLRLLALEHYERMSEQGLAAGMVTGEERVLPEGATHIARTIETLDLHRVVDVCVIDEVQMLDDPNRGWAWTQAVVGAPGKLVVLTGAPEAIPLVEHLLAMTGEPLEVKILKRKGKLRVEGAAAHLNKLTRGDAVVAFTRRDVHELRTRLVQAGRTVATVYGALGPEVRRAEAARFRKGEAEILVATDAIGMGLNIGPLRRVVFSTLRKFDGVRERQLTAMEIKQIAGRAGRFGHHDEGLVTALPEAGTYAQVESVIRNALNGDAAKLRGKAYVRPNQETVLSACDVLQTDRLGRVLRHLNDTLVAGHPDLRMADMEEMIELAALLDTVDMPVLDRLSYSMAPVDGRERLAVELLLDWARQHAVNGRVNPPNFGVNADLVKLEARVKIATTWLWLAQRYPNVFEDVETVVDLRASLNANIEEKLVATSVSHRRKPDEKTRHGRSEKHQRQQKSRRRFGADAGETEPHRVRR</sequence>
<evidence type="ECO:0000259" key="7">
    <source>
        <dbReference type="PROSITE" id="PS51192"/>
    </source>
</evidence>
<evidence type="ECO:0000256" key="2">
    <source>
        <dbReference type="ARBA" id="ARBA00022801"/>
    </source>
</evidence>
<evidence type="ECO:0000259" key="8">
    <source>
        <dbReference type="PROSITE" id="PS51194"/>
    </source>
</evidence>
<keyword evidence="1" id="KW-0547">Nucleotide-binding</keyword>
<evidence type="ECO:0000256" key="3">
    <source>
        <dbReference type="ARBA" id="ARBA00022806"/>
    </source>
</evidence>
<evidence type="ECO:0000313" key="9">
    <source>
        <dbReference type="EMBL" id="MBB4041512.1"/>
    </source>
</evidence>
<dbReference type="Pfam" id="PF18147">
    <property type="entry name" value="Suv3_C_1"/>
    <property type="match status" value="1"/>
</dbReference>
<feature type="region of interest" description="Disordered" evidence="6">
    <location>
        <begin position="765"/>
        <end position="810"/>
    </location>
</feature>
<feature type="domain" description="Helicase ATP-binding" evidence="7">
    <location>
        <begin position="303"/>
        <end position="446"/>
    </location>
</feature>
<protein>
    <recommendedName>
        <fullName evidence="11">RNA helicase</fullName>
    </recommendedName>
</protein>
<evidence type="ECO:0000256" key="5">
    <source>
        <dbReference type="SAM" id="Coils"/>
    </source>
</evidence>
<evidence type="ECO:0008006" key="11">
    <source>
        <dbReference type="Google" id="ProtNLM"/>
    </source>
</evidence>
<dbReference type="Gene3D" id="1.20.58.1080">
    <property type="match status" value="1"/>
</dbReference>
<dbReference type="PROSITE" id="PS51192">
    <property type="entry name" value="HELICASE_ATP_BIND_1"/>
    <property type="match status" value="1"/>
</dbReference>
<feature type="region of interest" description="Disordered" evidence="6">
    <location>
        <begin position="71"/>
        <end position="105"/>
    </location>
</feature>
<keyword evidence="2" id="KW-0378">Hydrolase</keyword>
<keyword evidence="5" id="KW-0175">Coiled coil</keyword>
<feature type="coiled-coil region" evidence="5">
    <location>
        <begin position="183"/>
        <end position="232"/>
    </location>
</feature>
<proteinExistence type="predicted"/>
<keyword evidence="4" id="KW-0067">ATP-binding</keyword>
<dbReference type="GO" id="GO:0016787">
    <property type="term" value="F:hydrolase activity"/>
    <property type="evidence" value="ECO:0007669"/>
    <property type="project" value="UniProtKB-KW"/>
</dbReference>
<dbReference type="Pfam" id="PF22527">
    <property type="entry name" value="DEXQc_Suv3"/>
    <property type="match status" value="1"/>
</dbReference>
<dbReference type="InterPro" id="IPR041082">
    <property type="entry name" value="Suv3_C_1"/>
</dbReference>
<gene>
    <name evidence="9" type="ORF">GGR34_003189</name>
</gene>
<dbReference type="SUPFAM" id="SSF52540">
    <property type="entry name" value="P-loop containing nucleoside triphosphate hydrolases"/>
    <property type="match status" value="1"/>
</dbReference>
<evidence type="ECO:0000256" key="4">
    <source>
        <dbReference type="ARBA" id="ARBA00022840"/>
    </source>
</evidence>
<keyword evidence="10" id="KW-1185">Reference proteome</keyword>
<dbReference type="Pfam" id="PF12513">
    <property type="entry name" value="SUV3_C"/>
    <property type="match status" value="1"/>
</dbReference>
<dbReference type="InterPro" id="IPR055206">
    <property type="entry name" value="DEXQc_SUV3"/>
</dbReference>
<reference evidence="9 10" key="1">
    <citation type="submission" date="2020-08" db="EMBL/GenBank/DDBJ databases">
        <title>Genomic Encyclopedia of Type Strains, Phase IV (KMG-IV): sequencing the most valuable type-strain genomes for metagenomic binning, comparative biology and taxonomic classification.</title>
        <authorList>
            <person name="Goeker M."/>
        </authorList>
    </citation>
    <scope>NUCLEOTIDE SEQUENCE [LARGE SCALE GENOMIC DNA]</scope>
    <source>
        <strain evidence="9 10">DSM 15743</strain>
    </source>
</reference>
<evidence type="ECO:0000313" key="10">
    <source>
        <dbReference type="Proteomes" id="UP000519439"/>
    </source>
</evidence>
<feature type="compositionally biased region" description="Basic and acidic residues" evidence="6">
    <location>
        <begin position="76"/>
        <end position="87"/>
    </location>
</feature>
<dbReference type="InterPro" id="IPR014001">
    <property type="entry name" value="Helicase_ATP-bd"/>
</dbReference>
<dbReference type="RefSeq" id="WP_051435209.1">
    <property type="nucleotide sequence ID" value="NZ_JACIDC010000012.1"/>
</dbReference>
<dbReference type="Gene3D" id="3.40.50.300">
    <property type="entry name" value="P-loop containing nucleotide triphosphate hydrolases"/>
    <property type="match status" value="2"/>
</dbReference>
<accession>A0A7W6IHD3</accession>
<dbReference type="PROSITE" id="PS51194">
    <property type="entry name" value="HELICASE_CTER"/>
    <property type="match status" value="1"/>
</dbReference>
<dbReference type="GO" id="GO:0004386">
    <property type="term" value="F:helicase activity"/>
    <property type="evidence" value="ECO:0007669"/>
    <property type="project" value="UniProtKB-KW"/>
</dbReference>
<dbReference type="Proteomes" id="UP000519439">
    <property type="component" value="Unassembled WGS sequence"/>
</dbReference>
<dbReference type="EMBL" id="JACIDC010000012">
    <property type="protein sequence ID" value="MBB4041512.1"/>
    <property type="molecule type" value="Genomic_DNA"/>
</dbReference>
<evidence type="ECO:0000256" key="6">
    <source>
        <dbReference type="SAM" id="MobiDB-lite"/>
    </source>
</evidence>
<dbReference type="PANTHER" id="PTHR12131:SF1">
    <property type="entry name" value="ATP-DEPENDENT RNA HELICASE SUPV3L1, MITOCHONDRIAL-RELATED"/>
    <property type="match status" value="1"/>
</dbReference>
<comment type="caution">
    <text evidence="9">The sequence shown here is derived from an EMBL/GenBank/DDBJ whole genome shotgun (WGS) entry which is preliminary data.</text>
</comment>
<organism evidence="9 10">
    <name type="scientific">Microvirga flocculans</name>
    <dbReference type="NCBI Taxonomy" id="217168"/>
    <lineage>
        <taxon>Bacteria</taxon>
        <taxon>Pseudomonadati</taxon>
        <taxon>Pseudomonadota</taxon>
        <taxon>Alphaproteobacteria</taxon>
        <taxon>Hyphomicrobiales</taxon>
        <taxon>Methylobacteriaceae</taxon>
        <taxon>Microvirga</taxon>
    </lineage>
</organism>
<dbReference type="AlphaFoldDB" id="A0A7W6IHD3"/>
<feature type="compositionally biased region" description="Basic residues" evidence="6">
    <location>
        <begin position="779"/>
        <end position="795"/>
    </location>
</feature>
<dbReference type="InterPro" id="IPR050699">
    <property type="entry name" value="RNA-DNA_Helicase"/>
</dbReference>
<dbReference type="Gene3D" id="1.20.272.40">
    <property type="match status" value="1"/>
</dbReference>
<dbReference type="GO" id="GO:0005524">
    <property type="term" value="F:ATP binding"/>
    <property type="evidence" value="ECO:0007669"/>
    <property type="project" value="UniProtKB-KW"/>
</dbReference>
<dbReference type="Pfam" id="PF00271">
    <property type="entry name" value="Helicase_C"/>
    <property type="match status" value="1"/>
</dbReference>
<name>A0A7W6IHD3_9HYPH</name>
<dbReference type="InterPro" id="IPR027417">
    <property type="entry name" value="P-loop_NTPase"/>
</dbReference>
<dbReference type="SMART" id="SM00490">
    <property type="entry name" value="HELICc"/>
    <property type="match status" value="1"/>
</dbReference>
<dbReference type="SMART" id="SM00487">
    <property type="entry name" value="DEXDc"/>
    <property type="match status" value="1"/>
</dbReference>
<feature type="domain" description="Helicase C-terminal" evidence="8">
    <location>
        <begin position="460"/>
        <end position="613"/>
    </location>
</feature>
<evidence type="ECO:0000256" key="1">
    <source>
        <dbReference type="ARBA" id="ARBA00022741"/>
    </source>
</evidence>
<dbReference type="PANTHER" id="PTHR12131">
    <property type="entry name" value="ATP-DEPENDENT RNA AND DNA HELICASE"/>
    <property type="match status" value="1"/>
</dbReference>
<keyword evidence="3" id="KW-0347">Helicase</keyword>
<dbReference type="InterPro" id="IPR022192">
    <property type="entry name" value="SUV3_C"/>
</dbReference>